<evidence type="ECO:0000313" key="2">
    <source>
        <dbReference type="EMBL" id="MEQ6889022.1"/>
    </source>
</evidence>
<dbReference type="RefSeq" id="WP_349758551.1">
    <property type="nucleotide sequence ID" value="NZ_JBEGCI010000007.1"/>
</dbReference>
<protein>
    <submittedName>
        <fullName evidence="2">DUF3604 domain-containing protein</fullName>
    </submittedName>
</protein>
<gene>
    <name evidence="2" type="ORF">ABE957_10085</name>
</gene>
<dbReference type="InterPro" id="IPR022028">
    <property type="entry name" value="DUF3604"/>
</dbReference>
<dbReference type="Proteomes" id="UP001472978">
    <property type="component" value="Unassembled WGS sequence"/>
</dbReference>
<evidence type="ECO:0000313" key="3">
    <source>
        <dbReference type="Proteomes" id="UP001472978"/>
    </source>
</evidence>
<accession>A0ABV1N5L8</accession>
<organism evidence="2 3">
    <name type="scientific">Halomonas pelophila</name>
    <dbReference type="NCBI Taxonomy" id="3151122"/>
    <lineage>
        <taxon>Bacteria</taxon>
        <taxon>Pseudomonadati</taxon>
        <taxon>Pseudomonadota</taxon>
        <taxon>Gammaproteobacteria</taxon>
        <taxon>Oceanospirillales</taxon>
        <taxon>Halomonadaceae</taxon>
        <taxon>Halomonas</taxon>
    </lineage>
</organism>
<feature type="chain" id="PRO_5046199628" evidence="1">
    <location>
        <begin position="24"/>
        <end position="646"/>
    </location>
</feature>
<proteinExistence type="predicted"/>
<dbReference type="Pfam" id="PF12228">
    <property type="entry name" value="DUF3604"/>
    <property type="match status" value="1"/>
</dbReference>
<dbReference type="EMBL" id="JBEGCI010000007">
    <property type="protein sequence ID" value="MEQ6889022.1"/>
    <property type="molecule type" value="Genomic_DNA"/>
</dbReference>
<keyword evidence="1" id="KW-0732">Signal</keyword>
<comment type="caution">
    <text evidence="2">The sequence shown here is derived from an EMBL/GenBank/DDBJ whole genome shotgun (WGS) entry which is preliminary data.</text>
</comment>
<keyword evidence="3" id="KW-1185">Reference proteome</keyword>
<reference evidence="2 3" key="1">
    <citation type="submission" date="2024-05" db="EMBL/GenBank/DDBJ databases">
        <title>Halomonas sp. CS7 16S ribosomal RNA gene Genome sequencing and assembly.</title>
        <authorList>
            <person name="Yook S."/>
        </authorList>
    </citation>
    <scope>NUCLEOTIDE SEQUENCE [LARGE SCALE GENOMIC DNA]</scope>
    <source>
        <strain evidence="2 3">CS7</strain>
    </source>
</reference>
<feature type="signal peptide" evidence="1">
    <location>
        <begin position="1"/>
        <end position="23"/>
    </location>
</feature>
<sequence length="646" mass="70750">MRVKVPTTALATLLAITAIPAAAQVTTDAGTIDPERTARFFNQPGYSPYAGRSFPMRPLWGEQHLHTSWSPDAFGGGTRVGPDEALRFAKGEEITSSTGQPVRLSRPYDWMVVADHSDAMGVIAKVYAGDPALLADPVLKRWHDGMQEGGEAATAVVMEMITLQGEGTLPEAVTDRDTQLDIWRSMTEIVEGHDDPGTFSAMIGYEWTSNFGGGNNLHRNVIYRDGKALADRVRPLTTFDTEIPNELWDWMANFEEETGGRVLAIPHNGNLSNGLMFATETPDGEPIDAEWAAARQRWEPLYEVTQGKGTSEQHPSLAPADEFADFEIWDKGNLNVVPKEPGMLEYEYAREALKRGLALEEEFGTNPFKFGLIGSTDAHTGISSAEENNFFGKFPASEPGAERSTGNAFDFDGRTVKDWKLGASGLTAVWATENTRAAIWDAMKRKEVYGTTGTRMFVRFYGGWEFVAEDAQGRNPAAIGYGKGVPMGGDLPPAPEGAEAPSFLVAALKDPLSGNLDRIQIVKGWLDAEGETQEHVYDVAWSGDRAPGDDGKVPPIGSTVDVENATWTNTIGASELMTVWQDPDFDPAQKAFYYARVIEIPTPRWTAFDAAYFEEADFADEVPMTVTERAYTSPIWFTPRAVSDDA</sequence>
<evidence type="ECO:0000256" key="1">
    <source>
        <dbReference type="SAM" id="SignalP"/>
    </source>
</evidence>
<name>A0ABV1N5L8_9GAMM</name>